<dbReference type="SUPFAM" id="SSF47413">
    <property type="entry name" value="lambda repressor-like DNA-binding domains"/>
    <property type="match status" value="1"/>
</dbReference>
<dbReference type="HOGENOM" id="CLU_066192_62_7_9"/>
<evidence type="ECO:0000313" key="3">
    <source>
        <dbReference type="Proteomes" id="UP000004722"/>
    </source>
</evidence>
<dbReference type="PATRIC" id="fig|883092.3.peg.1866"/>
<comment type="caution">
    <text evidence="2">The sequence shown here is derived from an EMBL/GenBank/DDBJ whole genome shotgun (WGS) entry which is preliminary data.</text>
</comment>
<evidence type="ECO:0000313" key="2">
    <source>
        <dbReference type="EMBL" id="EKB64963.1"/>
    </source>
</evidence>
<organism evidence="2 3">
    <name type="scientific">Lactobacillus crispatus FB077-07</name>
    <dbReference type="NCBI Taxonomy" id="883092"/>
    <lineage>
        <taxon>Bacteria</taxon>
        <taxon>Bacillati</taxon>
        <taxon>Bacillota</taxon>
        <taxon>Bacilli</taxon>
        <taxon>Lactobacillales</taxon>
        <taxon>Lactobacillaceae</taxon>
        <taxon>Lactobacillus</taxon>
    </lineage>
</organism>
<reference evidence="2 3" key="1">
    <citation type="submission" date="2012-07" db="EMBL/GenBank/DDBJ databases">
        <title>The Genome Sequence of Lactobacillus crispatus FB077-07.</title>
        <authorList>
            <consortium name="The Broad Institute Genome Sequencing Platform"/>
            <person name="Earl A."/>
            <person name="Ward D."/>
            <person name="Feldgarden M."/>
            <person name="Gevers D."/>
            <person name="Saerens B."/>
            <person name="Vaneechoutte M."/>
            <person name="Walker B."/>
            <person name="Young S.K."/>
            <person name="Zeng Q."/>
            <person name="Gargeya S."/>
            <person name="Fitzgerald M."/>
            <person name="Haas B."/>
            <person name="Abouelleil A."/>
            <person name="Alvarado L."/>
            <person name="Arachchi H.M."/>
            <person name="Berlin A.M."/>
            <person name="Chapman S.B."/>
            <person name="Goldberg J."/>
            <person name="Griggs A."/>
            <person name="Gujja S."/>
            <person name="Hansen M."/>
            <person name="Howarth C."/>
            <person name="Imamovic A."/>
            <person name="Larimer J."/>
            <person name="McCowen C."/>
            <person name="Montmayeur A."/>
            <person name="Murphy C."/>
            <person name="Neiman D."/>
            <person name="Pearson M."/>
            <person name="Priest M."/>
            <person name="Roberts A."/>
            <person name="Saif S."/>
            <person name="Shea T."/>
            <person name="Sisk P."/>
            <person name="Sykes S."/>
            <person name="Wortman J."/>
            <person name="Nusbaum C."/>
            <person name="Birren B."/>
        </authorList>
    </citation>
    <scope>NUCLEOTIDE SEQUENCE [LARGE SCALE GENOMIC DNA]</scope>
    <source>
        <strain evidence="2 3">FB077-07</strain>
    </source>
</reference>
<evidence type="ECO:0000259" key="1">
    <source>
        <dbReference type="PROSITE" id="PS50943"/>
    </source>
</evidence>
<sequence length="70" mass="8208">MSLYSVIKDIAKEKHKSIYQIEHDLKMSNGMISKWDRSMPRADSLQDVADYLGVTTQFLFKLAREDKEEK</sequence>
<dbReference type="Gene3D" id="1.10.260.40">
    <property type="entry name" value="lambda repressor-like DNA-binding domains"/>
    <property type="match status" value="1"/>
</dbReference>
<dbReference type="GO" id="GO:0003677">
    <property type="term" value="F:DNA binding"/>
    <property type="evidence" value="ECO:0007669"/>
    <property type="project" value="InterPro"/>
</dbReference>
<gene>
    <name evidence="2" type="ORF">HMPREF9249_01878</name>
</gene>
<dbReference type="PROSITE" id="PS50943">
    <property type="entry name" value="HTH_CROC1"/>
    <property type="match status" value="1"/>
</dbReference>
<dbReference type="OrthoDB" id="9805856at2"/>
<dbReference type="Proteomes" id="UP000004722">
    <property type="component" value="Unassembled WGS sequence"/>
</dbReference>
<dbReference type="EMBL" id="AGZG01000096">
    <property type="protein sequence ID" value="EKB64963.1"/>
    <property type="molecule type" value="Genomic_DNA"/>
</dbReference>
<accession>K1MRI6</accession>
<dbReference type="RefSeq" id="WP_005729684.1">
    <property type="nucleotide sequence ID" value="NZ_JH932273.1"/>
</dbReference>
<dbReference type="AlphaFoldDB" id="K1MRI6"/>
<feature type="domain" description="HTH cro/C1-type" evidence="1">
    <location>
        <begin position="7"/>
        <end position="59"/>
    </location>
</feature>
<proteinExistence type="predicted"/>
<dbReference type="InterPro" id="IPR010982">
    <property type="entry name" value="Lambda_DNA-bd_dom_sf"/>
</dbReference>
<dbReference type="InterPro" id="IPR001387">
    <property type="entry name" value="Cro/C1-type_HTH"/>
</dbReference>
<protein>
    <recommendedName>
        <fullName evidence="1">HTH cro/C1-type domain-containing protein</fullName>
    </recommendedName>
</protein>
<dbReference type="SMART" id="SM00530">
    <property type="entry name" value="HTH_XRE"/>
    <property type="match status" value="1"/>
</dbReference>
<name>K1MRI6_9LACO</name>